<dbReference type="Gene3D" id="2.40.50.860">
    <property type="match status" value="1"/>
</dbReference>
<dbReference type="Gene3D" id="2.40.50.810">
    <property type="match status" value="1"/>
</dbReference>
<dbReference type="AlphaFoldDB" id="A0A7H9HQE6"/>
<evidence type="ECO:0000313" key="4">
    <source>
        <dbReference type="Proteomes" id="UP000510647"/>
    </source>
</evidence>
<dbReference type="InterPro" id="IPR040650">
    <property type="entry name" value="Cdc13_OB2"/>
</dbReference>
<keyword evidence="4" id="KW-1185">Reference proteome</keyword>
<organism evidence="3 4">
    <name type="scientific">Torulaspora globosa</name>
    <dbReference type="NCBI Taxonomy" id="48254"/>
    <lineage>
        <taxon>Eukaryota</taxon>
        <taxon>Fungi</taxon>
        <taxon>Dikarya</taxon>
        <taxon>Ascomycota</taxon>
        <taxon>Saccharomycotina</taxon>
        <taxon>Saccharomycetes</taxon>
        <taxon>Saccharomycetales</taxon>
        <taxon>Saccharomycetaceae</taxon>
        <taxon>Torulaspora</taxon>
    </lineage>
</organism>
<dbReference type="Pfam" id="PF16853">
    <property type="entry name" value="CDC13_N"/>
    <property type="match status" value="1"/>
</dbReference>
<dbReference type="Pfam" id="PF18691">
    <property type="entry name" value="Cdc13_OB2"/>
    <property type="match status" value="1"/>
</dbReference>
<dbReference type="Gene3D" id="1.10.10.2380">
    <property type="match status" value="1"/>
</dbReference>
<dbReference type="Pfam" id="PF18233">
    <property type="entry name" value="Cdc13_OB4_dimer"/>
    <property type="match status" value="1"/>
</dbReference>
<proteinExistence type="predicted"/>
<evidence type="ECO:0000313" key="3">
    <source>
        <dbReference type="EMBL" id="QLQ79426.1"/>
    </source>
</evidence>
<dbReference type="InterPro" id="IPR012340">
    <property type="entry name" value="NA-bd_OB-fold"/>
</dbReference>
<accession>A0A7H9HQE6</accession>
<protein>
    <recommendedName>
        <fullName evidence="2">Telomeric single stranded DNA binding POT1/Cdc13 domain-containing protein</fullName>
    </recommendedName>
</protein>
<gene>
    <name evidence="3" type="ORF">HG537_0C00730</name>
</gene>
<dbReference type="InterPro" id="IPR041028">
    <property type="entry name" value="Cdc13_OB4_dimer"/>
</dbReference>
<dbReference type="GO" id="GO:0003677">
    <property type="term" value="F:DNA binding"/>
    <property type="evidence" value="ECO:0007669"/>
    <property type="project" value="InterPro"/>
</dbReference>
<dbReference type="EMBL" id="CP059269">
    <property type="protein sequence ID" value="QLQ79426.1"/>
    <property type="molecule type" value="Genomic_DNA"/>
</dbReference>
<dbReference type="SMART" id="SM00976">
    <property type="entry name" value="Telo_bind"/>
    <property type="match status" value="1"/>
</dbReference>
<reference evidence="3 4" key="1">
    <citation type="submission" date="2020-06" db="EMBL/GenBank/DDBJ databases">
        <title>The yeast mating-type switching endonuclease HO is a domesticated member of an unorthodox homing genetic element family.</title>
        <authorList>
            <person name="Coughlan A.Y."/>
            <person name="Lombardi L."/>
            <person name="Braun-Galleani S."/>
            <person name="Martos A.R."/>
            <person name="Galeote V."/>
            <person name="Bigey F."/>
            <person name="Dequin S."/>
            <person name="Byrne K.P."/>
            <person name="Wolfe K.H."/>
        </authorList>
    </citation>
    <scope>NUCLEOTIDE SEQUENCE [LARGE SCALE GENOMIC DNA]</scope>
    <source>
        <strain evidence="3 4">CBS2947</strain>
    </source>
</reference>
<dbReference type="Gene3D" id="2.40.50.140">
    <property type="entry name" value="Nucleic acid-binding proteins"/>
    <property type="match status" value="1"/>
</dbReference>
<dbReference type="GO" id="GO:0000723">
    <property type="term" value="P:telomere maintenance"/>
    <property type="evidence" value="ECO:0007669"/>
    <property type="project" value="InterPro"/>
</dbReference>
<name>A0A7H9HQE6_9SACH</name>
<feature type="domain" description="Telomeric single stranded DNA binding POT1/Cdc13" evidence="2">
    <location>
        <begin position="410"/>
        <end position="570"/>
    </location>
</feature>
<dbReference type="OrthoDB" id="4067010at2759"/>
<dbReference type="InterPro" id="IPR011564">
    <property type="entry name" value="Telomer_end-bd_POT1/Cdc13"/>
</dbReference>
<feature type="region of interest" description="Disordered" evidence="1">
    <location>
        <begin position="243"/>
        <end position="267"/>
    </location>
</feature>
<feature type="compositionally biased region" description="Polar residues" evidence="1">
    <location>
        <begin position="243"/>
        <end position="253"/>
    </location>
</feature>
<dbReference type="Gene3D" id="2.40.50.800">
    <property type="match status" value="1"/>
</dbReference>
<dbReference type="SUPFAM" id="SSF50249">
    <property type="entry name" value="Nucleic acid-binding proteins"/>
    <property type="match status" value="1"/>
</dbReference>
<dbReference type="InterPro" id="IPR031749">
    <property type="entry name" value="Cdc13_N"/>
</dbReference>
<dbReference type="GO" id="GO:0000781">
    <property type="term" value="C:chromosome, telomeric region"/>
    <property type="evidence" value="ECO:0007669"/>
    <property type="project" value="InterPro"/>
</dbReference>
<evidence type="ECO:0000256" key="1">
    <source>
        <dbReference type="SAM" id="MobiDB-lite"/>
    </source>
</evidence>
<sequence length="773" mass="89321">MGHDFKFITSTAAYDSFPQGKCIPIEFIAVLTSISFRGSHFLLELQNFTNGELDIIPYVVRMRCTSDDSKKLAKMAITLLFELFGIDVPEKILDDSFQPENLHWQSLTFVNCKCLYRSIDRTYSVVLDDIKPLKTGAAIDAALNERETLQGKVLFRIFQNLILMDQKSSDQFKFARLNNYNIDFFKSIKEIRDIGKESTKPTTNPLFAATHLRSPVESQNEYDSQLMGGAGSFDTLGFDPIEESQSSVDSCPSEQPKKRIKPDSSALQPNMSASVALGSKLKLVGRMVGMHPYLDAKNPLQIYFVPYDWPSLEDTNLVPDVNCLELIVEPDSRLHELFTAVHESPTRFRDILKQENLPIEIIRTKWELRDGLHSSRWTLQHLGHEQEMLTRIKKLPPPSANSSIDRLLLFRDLAFTRPNEAIYVRMIGLLVSCTFEPRKYVGMIFTDFTKNYNMNQKTPLDPYLIDFENRLENFEGIRVFLYQKEFSQFDRKLERIYGYPLENMIQSNEPGVRGGNVTHKGIVCKLLLKVQMYDNKLNAIARECEPLTRYYNLPYEDERIHLKHFFRVALERLDWDAIRRFEDNYNKCFPPLPDSIEELSGPPPVPNMLQIDNVADYELKITTDIAQLNQIQHESRTLYRVEGQVLALHHGDNDTFLEILITNDFLSTNYADPSRILRIAIPAGDSLRFFFSARENLPQHIQLLHNLVLGEELCFRILRRAIRITNFQDKIAMTMIWCPVECTLQELRSQTIHSSQRKLEEQSNTIPLKTETD</sequence>
<evidence type="ECO:0000259" key="2">
    <source>
        <dbReference type="SMART" id="SM00976"/>
    </source>
</evidence>
<dbReference type="Proteomes" id="UP000510647">
    <property type="component" value="Chromosome 3"/>
</dbReference>